<keyword evidence="1" id="KW-0732">Signal</keyword>
<dbReference type="AlphaFoldDB" id="A0AAV5WU25"/>
<evidence type="ECO:0000313" key="3">
    <source>
        <dbReference type="Proteomes" id="UP001432322"/>
    </source>
</evidence>
<feature type="chain" id="PRO_5043450688" evidence="1">
    <location>
        <begin position="27"/>
        <end position="98"/>
    </location>
</feature>
<accession>A0AAV5WU25</accession>
<dbReference type="Proteomes" id="UP001432322">
    <property type="component" value="Unassembled WGS sequence"/>
</dbReference>
<feature type="signal peptide" evidence="1">
    <location>
        <begin position="1"/>
        <end position="26"/>
    </location>
</feature>
<proteinExistence type="predicted"/>
<feature type="non-terminal residue" evidence="2">
    <location>
        <position position="1"/>
    </location>
</feature>
<feature type="non-terminal residue" evidence="2">
    <location>
        <position position="98"/>
    </location>
</feature>
<reference evidence="2" key="1">
    <citation type="submission" date="2023-10" db="EMBL/GenBank/DDBJ databases">
        <title>Genome assembly of Pristionchus species.</title>
        <authorList>
            <person name="Yoshida K."/>
            <person name="Sommer R.J."/>
        </authorList>
    </citation>
    <scope>NUCLEOTIDE SEQUENCE</scope>
    <source>
        <strain evidence="2">RS5133</strain>
    </source>
</reference>
<name>A0AAV5WU25_9BILA</name>
<comment type="caution">
    <text evidence="2">The sequence shown here is derived from an EMBL/GenBank/DDBJ whole genome shotgun (WGS) entry which is preliminary data.</text>
</comment>
<dbReference type="EMBL" id="BTSY01000006">
    <property type="protein sequence ID" value="GMT34184.1"/>
    <property type="molecule type" value="Genomic_DNA"/>
</dbReference>
<evidence type="ECO:0000256" key="1">
    <source>
        <dbReference type="SAM" id="SignalP"/>
    </source>
</evidence>
<keyword evidence="3" id="KW-1185">Reference proteome</keyword>
<gene>
    <name evidence="2" type="ORF">PFISCL1PPCAC_25481</name>
</gene>
<organism evidence="2 3">
    <name type="scientific">Pristionchus fissidentatus</name>
    <dbReference type="NCBI Taxonomy" id="1538716"/>
    <lineage>
        <taxon>Eukaryota</taxon>
        <taxon>Metazoa</taxon>
        <taxon>Ecdysozoa</taxon>
        <taxon>Nematoda</taxon>
        <taxon>Chromadorea</taxon>
        <taxon>Rhabditida</taxon>
        <taxon>Rhabditina</taxon>
        <taxon>Diplogasteromorpha</taxon>
        <taxon>Diplogasteroidea</taxon>
        <taxon>Neodiplogasteridae</taxon>
        <taxon>Pristionchus</taxon>
    </lineage>
</organism>
<evidence type="ECO:0000313" key="2">
    <source>
        <dbReference type="EMBL" id="GMT34184.1"/>
    </source>
</evidence>
<protein>
    <submittedName>
        <fullName evidence="2">Uncharacterized protein</fullName>
    </submittedName>
</protein>
<sequence>PGIPHPMNISKWLLLLCSIVIPIGNCRIVDGVIEQEDTAPLVQDFLDGDLKRSSYGGNANQHFGNTTLTSFDDELKSAETDFEWKRKAVDDAEKLVES</sequence>